<evidence type="ECO:0000313" key="1">
    <source>
        <dbReference type="EMBL" id="BBA33272.1"/>
    </source>
</evidence>
<dbReference type="EMBL" id="AP017928">
    <property type="protein sequence ID" value="BBA33272.1"/>
    <property type="molecule type" value="Genomic_DNA"/>
</dbReference>
<dbReference type="AlphaFoldDB" id="A0A250KP05"/>
<protein>
    <recommendedName>
        <fullName evidence="3">DUF4304 domain-containing protein</fullName>
    </recommendedName>
</protein>
<evidence type="ECO:0008006" key="3">
    <source>
        <dbReference type="Google" id="ProtNLM"/>
    </source>
</evidence>
<organism evidence="1 2">
    <name type="scientific">Methylocaldum marinum</name>
    <dbReference type="NCBI Taxonomy" id="1432792"/>
    <lineage>
        <taxon>Bacteria</taxon>
        <taxon>Pseudomonadati</taxon>
        <taxon>Pseudomonadota</taxon>
        <taxon>Gammaproteobacteria</taxon>
        <taxon>Methylococcales</taxon>
        <taxon>Methylococcaceae</taxon>
        <taxon>Methylocaldum</taxon>
    </lineage>
</organism>
<sequence>MRKEYGVALRELFTEGLTHACPQFTLVKKHSALAGFPGERTYCWRFSETIFLWVVLIPDGKREAFFVEVGWSRKGRFPQLTIRPSLARPPDAGSEDEYLCRLGELSRGNDFGWVVEELRLGATQKEMMAYITAQTQPISPEVARARVLPLVEEALRELVQHGLSFLNRHAQPCPPGNALQAARP</sequence>
<gene>
    <name evidence="1" type="ORF">sS8_1312</name>
</gene>
<evidence type="ECO:0000313" key="2">
    <source>
        <dbReference type="Proteomes" id="UP000266313"/>
    </source>
</evidence>
<accession>A0A250KP05</accession>
<proteinExistence type="predicted"/>
<name>A0A250KP05_9GAMM</name>
<dbReference type="Proteomes" id="UP000266313">
    <property type="component" value="Chromosome"/>
</dbReference>
<reference evidence="1 2" key="1">
    <citation type="submission" date="2016-12" db="EMBL/GenBank/DDBJ databases">
        <title>Genome sequencing of Methylocaldum marinum.</title>
        <authorList>
            <person name="Takeuchi M."/>
            <person name="Kamagata Y."/>
            <person name="Hiraoka S."/>
            <person name="Oshima K."/>
            <person name="Hattori M."/>
            <person name="Iwasaki W."/>
        </authorList>
    </citation>
    <scope>NUCLEOTIDE SEQUENCE [LARGE SCALE GENOMIC DNA]</scope>
    <source>
        <strain evidence="1 2">S8</strain>
    </source>
</reference>
<keyword evidence="2" id="KW-1185">Reference proteome</keyword>
<dbReference type="KEGG" id="mmai:sS8_1312"/>